<name>A0AA39UBI6_9AGAR</name>
<reference evidence="2" key="1">
    <citation type="submission" date="2023-06" db="EMBL/GenBank/DDBJ databases">
        <authorList>
            <consortium name="Lawrence Berkeley National Laboratory"/>
            <person name="Ahrendt S."/>
            <person name="Sahu N."/>
            <person name="Indic B."/>
            <person name="Wong-Bajracharya J."/>
            <person name="Merenyi Z."/>
            <person name="Ke H.-M."/>
            <person name="Monk M."/>
            <person name="Kocsube S."/>
            <person name="Drula E."/>
            <person name="Lipzen A."/>
            <person name="Balint B."/>
            <person name="Henrissat B."/>
            <person name="Andreopoulos B."/>
            <person name="Martin F.M."/>
            <person name="Harder C.B."/>
            <person name="Rigling D."/>
            <person name="Ford K.L."/>
            <person name="Foster G.D."/>
            <person name="Pangilinan J."/>
            <person name="Papanicolaou A."/>
            <person name="Barry K."/>
            <person name="LaButti K."/>
            <person name="Viragh M."/>
            <person name="Koriabine M."/>
            <person name="Yan M."/>
            <person name="Riley R."/>
            <person name="Champramary S."/>
            <person name="Plett K.L."/>
            <person name="Tsai I.J."/>
            <person name="Slot J."/>
            <person name="Sipos G."/>
            <person name="Plett J."/>
            <person name="Nagy L.G."/>
            <person name="Grigoriev I.V."/>
        </authorList>
    </citation>
    <scope>NUCLEOTIDE SEQUENCE</scope>
    <source>
        <strain evidence="2">ICMP 16352</strain>
    </source>
</reference>
<feature type="region of interest" description="Disordered" evidence="1">
    <location>
        <begin position="156"/>
        <end position="205"/>
    </location>
</feature>
<sequence length="405" mass="44156">MFRQGLPILLGEVNAPFTLGKINSAEIAQLCIATSPRTGTAASYGADGNASTLSLPRYSLFLESTEFFITATLEWKDNTHTLRKRSGVPVKWIWAKHAHLLHKLELVLELEWRPACAKCARWSPWVRSTVRQMLKIAYHSPPKLLEANTEFEFKEMAEPAASPKASGASPPTGGTSSSDKEGEEEIEWDAQASVSEEELIRSSGSEMPLAGQKHIALASPIPLVAAGEHAREPPLKKAKGFIKTGWLLMLNQWLREGWMQPAMCANMEAMQDEGLLLVGTSVLFFCVVQPPFQAASTKCDHCKAASSHSCRIPVDSDNGRPSCAECLISSHSCPSCFAPATQVACLPTIHKAPTACRQVVVTVPHIGEVAHEYQRIEGSQMNLHLPVGGDSTTDFTFGLVERLTL</sequence>
<evidence type="ECO:0000256" key="1">
    <source>
        <dbReference type="SAM" id="MobiDB-lite"/>
    </source>
</evidence>
<protein>
    <submittedName>
        <fullName evidence="2">Uncharacterized protein</fullName>
    </submittedName>
</protein>
<dbReference type="EMBL" id="JAUEPR010000039">
    <property type="protein sequence ID" value="KAK0472635.1"/>
    <property type="molecule type" value="Genomic_DNA"/>
</dbReference>
<dbReference type="AlphaFoldDB" id="A0AA39UBI6"/>
<gene>
    <name evidence="2" type="ORF">IW261DRAFT_1570725</name>
</gene>
<evidence type="ECO:0000313" key="3">
    <source>
        <dbReference type="Proteomes" id="UP001175227"/>
    </source>
</evidence>
<evidence type="ECO:0000313" key="2">
    <source>
        <dbReference type="EMBL" id="KAK0472635.1"/>
    </source>
</evidence>
<accession>A0AA39UBI6</accession>
<comment type="caution">
    <text evidence="2">The sequence shown here is derived from an EMBL/GenBank/DDBJ whole genome shotgun (WGS) entry which is preliminary data.</text>
</comment>
<proteinExistence type="predicted"/>
<keyword evidence="3" id="KW-1185">Reference proteome</keyword>
<feature type="compositionally biased region" description="Low complexity" evidence="1">
    <location>
        <begin position="159"/>
        <end position="177"/>
    </location>
</feature>
<dbReference type="Proteomes" id="UP001175227">
    <property type="component" value="Unassembled WGS sequence"/>
</dbReference>
<organism evidence="2 3">
    <name type="scientific">Armillaria novae-zelandiae</name>
    <dbReference type="NCBI Taxonomy" id="153914"/>
    <lineage>
        <taxon>Eukaryota</taxon>
        <taxon>Fungi</taxon>
        <taxon>Dikarya</taxon>
        <taxon>Basidiomycota</taxon>
        <taxon>Agaricomycotina</taxon>
        <taxon>Agaricomycetes</taxon>
        <taxon>Agaricomycetidae</taxon>
        <taxon>Agaricales</taxon>
        <taxon>Marasmiineae</taxon>
        <taxon>Physalacriaceae</taxon>
        <taxon>Armillaria</taxon>
    </lineage>
</organism>